<evidence type="ECO:0000259" key="6">
    <source>
        <dbReference type="PROSITE" id="PS50931"/>
    </source>
</evidence>
<comment type="similarity">
    <text evidence="1">Belongs to the LysR transcriptional regulatory family.</text>
</comment>
<dbReference type="InterPro" id="IPR036388">
    <property type="entry name" value="WH-like_DNA-bd_sf"/>
</dbReference>
<dbReference type="AlphaFoldDB" id="A0A1H0XVZ2"/>
<name>A0A1H0XVZ2_STREI</name>
<dbReference type="Gene3D" id="1.10.10.10">
    <property type="entry name" value="Winged helix-like DNA-binding domain superfamily/Winged helix DNA-binding domain"/>
    <property type="match status" value="1"/>
</dbReference>
<dbReference type="InterPro" id="IPR000847">
    <property type="entry name" value="LysR_HTH_N"/>
</dbReference>
<dbReference type="PROSITE" id="PS50931">
    <property type="entry name" value="HTH_LYSR"/>
    <property type="match status" value="1"/>
</dbReference>
<evidence type="ECO:0000256" key="1">
    <source>
        <dbReference type="ARBA" id="ARBA00009437"/>
    </source>
</evidence>
<evidence type="ECO:0000256" key="5">
    <source>
        <dbReference type="SAM" id="Phobius"/>
    </source>
</evidence>
<dbReference type="GO" id="GO:0003700">
    <property type="term" value="F:DNA-binding transcription factor activity"/>
    <property type="evidence" value="ECO:0007669"/>
    <property type="project" value="InterPro"/>
</dbReference>
<feature type="transmembrane region" description="Helical" evidence="5">
    <location>
        <begin position="6"/>
        <end position="30"/>
    </location>
</feature>
<keyword evidence="2" id="KW-0805">Transcription regulation</keyword>
<organism evidence="7 8">
    <name type="scientific">Streptococcus equinus</name>
    <name type="common">Streptococcus bovis</name>
    <dbReference type="NCBI Taxonomy" id="1335"/>
    <lineage>
        <taxon>Bacteria</taxon>
        <taxon>Bacillati</taxon>
        <taxon>Bacillota</taxon>
        <taxon>Bacilli</taxon>
        <taxon>Lactobacillales</taxon>
        <taxon>Streptococcaceae</taxon>
        <taxon>Streptococcus</taxon>
    </lineage>
</organism>
<evidence type="ECO:0000256" key="3">
    <source>
        <dbReference type="ARBA" id="ARBA00023125"/>
    </source>
</evidence>
<reference evidence="7 8" key="1">
    <citation type="submission" date="2016-10" db="EMBL/GenBank/DDBJ databases">
        <authorList>
            <person name="de Groot N.N."/>
        </authorList>
    </citation>
    <scope>NUCLEOTIDE SEQUENCE [LARGE SCALE GENOMIC DNA]</scope>
    <source>
        <strain evidence="7 8">Sb05</strain>
    </source>
</reference>
<dbReference type="InterPro" id="IPR036390">
    <property type="entry name" value="WH_DNA-bd_sf"/>
</dbReference>
<dbReference type="SUPFAM" id="SSF53850">
    <property type="entry name" value="Periplasmic binding protein-like II"/>
    <property type="match status" value="1"/>
</dbReference>
<feature type="domain" description="HTH lysR-type" evidence="6">
    <location>
        <begin position="53"/>
        <end position="98"/>
    </location>
</feature>
<accession>A0A1H0XVZ2</accession>
<keyword evidence="3 7" id="KW-0238">DNA-binding</keyword>
<evidence type="ECO:0000313" key="8">
    <source>
        <dbReference type="Proteomes" id="UP000182870"/>
    </source>
</evidence>
<dbReference type="CDD" id="cd05466">
    <property type="entry name" value="PBP2_LTTR_substrate"/>
    <property type="match status" value="1"/>
</dbReference>
<keyword evidence="5" id="KW-0472">Membrane</keyword>
<dbReference type="PANTHER" id="PTHR30126">
    <property type="entry name" value="HTH-TYPE TRANSCRIPTIONAL REGULATOR"/>
    <property type="match status" value="1"/>
</dbReference>
<keyword evidence="5" id="KW-0812">Transmembrane</keyword>
<keyword evidence="5" id="KW-1133">Transmembrane helix</keyword>
<evidence type="ECO:0000313" key="7">
    <source>
        <dbReference type="EMBL" id="SDQ07030.1"/>
    </source>
</evidence>
<keyword evidence="4" id="KW-0804">Transcription</keyword>
<gene>
    <name evidence="7" type="ORF">SAMN05216392_0238</name>
</gene>
<dbReference type="Pfam" id="PF00126">
    <property type="entry name" value="HTH_1"/>
    <property type="match status" value="1"/>
</dbReference>
<dbReference type="Gene3D" id="3.40.190.290">
    <property type="match status" value="1"/>
</dbReference>
<dbReference type="EMBL" id="FNKE01000001">
    <property type="protein sequence ID" value="SDQ07030.1"/>
    <property type="molecule type" value="Genomic_DNA"/>
</dbReference>
<dbReference type="GO" id="GO:0003677">
    <property type="term" value="F:DNA binding"/>
    <property type="evidence" value="ECO:0007669"/>
    <property type="project" value="UniProtKB-KW"/>
</dbReference>
<dbReference type="InterPro" id="IPR005119">
    <property type="entry name" value="LysR_subst-bd"/>
</dbReference>
<sequence>MTYERFFSYFFMILTIIFLILEFLSITFVYDKIRNMKSSYKLSIFDFKLIKDIYETQSFSEAAKLNNISQPAVSKRVKEINVNLCEVFSRKNKKISLTPKGKDIYQFANQTLLAFNSLLDNLNSTFEQSIILGSDTSYLKTYLSAIQKYLPENRKLNVQTYSNSHQIFQALLDDQIDLGIMSGSYTQKGVLKLPLRSDKLMIVGQRELIQKFDKGEESLFLLYHMTSSYHNFLKEFIKINQLPTQHHISIDNLSLIEHEVLKGTGITIVSQDIAERLLENPNIISSSKKLKDIFIKTYAIVKMENKHYQDLLTIIQKLKKS</sequence>
<evidence type="ECO:0000256" key="4">
    <source>
        <dbReference type="ARBA" id="ARBA00023163"/>
    </source>
</evidence>
<dbReference type="Proteomes" id="UP000182870">
    <property type="component" value="Unassembled WGS sequence"/>
</dbReference>
<protein>
    <submittedName>
        <fullName evidence="7">DNA-binding transcriptional regulator, LysR family</fullName>
    </submittedName>
</protein>
<evidence type="ECO:0000256" key="2">
    <source>
        <dbReference type="ARBA" id="ARBA00023015"/>
    </source>
</evidence>
<proteinExistence type="inferred from homology"/>
<dbReference type="Pfam" id="PF03466">
    <property type="entry name" value="LysR_substrate"/>
    <property type="match status" value="1"/>
</dbReference>
<dbReference type="SUPFAM" id="SSF46785">
    <property type="entry name" value="Winged helix' DNA-binding domain"/>
    <property type="match status" value="1"/>
</dbReference>